<evidence type="ECO:0000313" key="3">
    <source>
        <dbReference type="Proteomes" id="UP001500945"/>
    </source>
</evidence>
<reference evidence="3" key="1">
    <citation type="journal article" date="2019" name="Int. J. Syst. Evol. Microbiol.">
        <title>The Global Catalogue of Microorganisms (GCM) 10K type strain sequencing project: providing services to taxonomists for standard genome sequencing and annotation.</title>
        <authorList>
            <consortium name="The Broad Institute Genomics Platform"/>
            <consortium name="The Broad Institute Genome Sequencing Center for Infectious Disease"/>
            <person name="Wu L."/>
            <person name="Ma J."/>
        </authorList>
    </citation>
    <scope>NUCLEOTIDE SEQUENCE [LARGE SCALE GENOMIC DNA]</scope>
    <source>
        <strain evidence="3">JCM 17809</strain>
    </source>
</reference>
<keyword evidence="1" id="KW-0472">Membrane</keyword>
<keyword evidence="1" id="KW-1133">Transmembrane helix</keyword>
<dbReference type="Proteomes" id="UP001500945">
    <property type="component" value="Unassembled WGS sequence"/>
</dbReference>
<keyword evidence="3" id="KW-1185">Reference proteome</keyword>
<evidence type="ECO:0000256" key="1">
    <source>
        <dbReference type="SAM" id="Phobius"/>
    </source>
</evidence>
<gene>
    <name evidence="2" type="ORF">GCM10023168_15940</name>
</gene>
<proteinExistence type="predicted"/>
<dbReference type="EMBL" id="BAABGM010000010">
    <property type="protein sequence ID" value="GAA4403951.1"/>
    <property type="molecule type" value="Genomic_DNA"/>
</dbReference>
<accession>A0ABP8KBY7</accession>
<comment type="caution">
    <text evidence="2">The sequence shown here is derived from an EMBL/GenBank/DDBJ whole genome shotgun (WGS) entry which is preliminary data.</text>
</comment>
<evidence type="ECO:0000313" key="2">
    <source>
        <dbReference type="EMBL" id="GAA4403951.1"/>
    </source>
</evidence>
<feature type="transmembrane region" description="Helical" evidence="1">
    <location>
        <begin position="51"/>
        <end position="68"/>
    </location>
</feature>
<keyword evidence="1" id="KW-0812">Transmembrane</keyword>
<name>A0ABP8KBY7_9MICO</name>
<protein>
    <submittedName>
        <fullName evidence="2">Uncharacterized protein</fullName>
    </submittedName>
</protein>
<sequence>MQRPGRADRTTASVLLGGVTAFQLALAAGAPWGRLAWGGGHEGTLPIELRVSSGVAALLWGAATVAVAAERPRSARGQRVLLRGLGGVCGLGAALNLASPSRAERAVWAPVSAAAAVLTWRVARAVVVTDGSAGRAG</sequence>
<organism evidence="2 3">
    <name type="scientific">Fodinibacter luteus</name>
    <dbReference type="NCBI Taxonomy" id="552064"/>
    <lineage>
        <taxon>Bacteria</taxon>
        <taxon>Bacillati</taxon>
        <taxon>Actinomycetota</taxon>
        <taxon>Actinomycetes</taxon>
        <taxon>Micrococcales</taxon>
        <taxon>Intrasporangiaceae</taxon>
        <taxon>Fodinibacter (ex Wang et al. 2009)</taxon>
    </lineage>
</organism>